<feature type="transmembrane region" description="Helical" evidence="7">
    <location>
        <begin position="101"/>
        <end position="121"/>
    </location>
</feature>
<dbReference type="SUPFAM" id="SSF103473">
    <property type="entry name" value="MFS general substrate transporter"/>
    <property type="match status" value="1"/>
</dbReference>
<feature type="region of interest" description="Disordered" evidence="6">
    <location>
        <begin position="198"/>
        <end position="227"/>
    </location>
</feature>
<dbReference type="GO" id="GO:0005886">
    <property type="term" value="C:plasma membrane"/>
    <property type="evidence" value="ECO:0007669"/>
    <property type="project" value="UniProtKB-SubCell"/>
</dbReference>
<dbReference type="RefSeq" id="WP_202892819.1">
    <property type="nucleotide sequence ID" value="NZ_JACHMY010000001.1"/>
</dbReference>
<dbReference type="Gene3D" id="1.20.1250.20">
    <property type="entry name" value="MFS general substrate transporter like domains"/>
    <property type="match status" value="1"/>
</dbReference>
<dbReference type="InterPro" id="IPR036259">
    <property type="entry name" value="MFS_trans_sf"/>
</dbReference>
<dbReference type="Proteomes" id="UP000549971">
    <property type="component" value="Unassembled WGS sequence"/>
</dbReference>
<dbReference type="PANTHER" id="PTHR23513:SF6">
    <property type="entry name" value="MAJOR FACILITATOR SUPERFAMILY ASSOCIATED DOMAIN-CONTAINING PROTEIN"/>
    <property type="match status" value="1"/>
</dbReference>
<evidence type="ECO:0000256" key="4">
    <source>
        <dbReference type="ARBA" id="ARBA00022989"/>
    </source>
</evidence>
<gene>
    <name evidence="8" type="ORF">HDA39_000080</name>
</gene>
<accession>A0A7W9J0F8</accession>
<evidence type="ECO:0000256" key="1">
    <source>
        <dbReference type="ARBA" id="ARBA00004651"/>
    </source>
</evidence>
<keyword evidence="2" id="KW-1003">Cell membrane</keyword>
<comment type="caution">
    <text evidence="8">The sequence shown here is derived from an EMBL/GenBank/DDBJ whole genome shotgun (WGS) entry which is preliminary data.</text>
</comment>
<evidence type="ECO:0000313" key="8">
    <source>
        <dbReference type="EMBL" id="MBB5833346.1"/>
    </source>
</evidence>
<evidence type="ECO:0000313" key="9">
    <source>
        <dbReference type="Proteomes" id="UP000549971"/>
    </source>
</evidence>
<keyword evidence="4 7" id="KW-1133">Transmembrane helix</keyword>
<keyword evidence="3 7" id="KW-0812">Transmembrane</keyword>
<organism evidence="8 9">
    <name type="scientific">Kribbella italica</name>
    <dbReference type="NCBI Taxonomy" id="1540520"/>
    <lineage>
        <taxon>Bacteria</taxon>
        <taxon>Bacillati</taxon>
        <taxon>Actinomycetota</taxon>
        <taxon>Actinomycetes</taxon>
        <taxon>Propionibacteriales</taxon>
        <taxon>Kribbellaceae</taxon>
        <taxon>Kribbella</taxon>
    </lineage>
</organism>
<evidence type="ECO:0000256" key="7">
    <source>
        <dbReference type="SAM" id="Phobius"/>
    </source>
</evidence>
<dbReference type="InterPro" id="IPR011701">
    <property type="entry name" value="MFS"/>
</dbReference>
<sequence length="227" mass="24211">MPWNDREFVKLWIGQTASNLGAQTAQLTLPLVALTALGGGAGQLGALRAAQQIPILVCSLVVGRLVDRLRARNLMVYADLGRAVVLSAVPAAWLLGWLGLPLLYCVAFLLGVLSVFFDVAYQAFLPRLVRREQLAQGNSLLESGRSVTQISGPALGGGLVSLLSAPVAVVAPVVFYLFSFLSIQRIKRAERQAPVASRSVGCGWSSPTGRCGRSRSRPRWATSSSPD</sequence>
<feature type="transmembrane region" description="Helical" evidence="7">
    <location>
        <begin position="154"/>
        <end position="178"/>
    </location>
</feature>
<evidence type="ECO:0000256" key="6">
    <source>
        <dbReference type="SAM" id="MobiDB-lite"/>
    </source>
</evidence>
<comment type="subcellular location">
    <subcellularLocation>
        <location evidence="1">Cell membrane</location>
        <topology evidence="1">Multi-pass membrane protein</topology>
    </subcellularLocation>
</comment>
<reference evidence="8 9" key="1">
    <citation type="submission" date="2020-08" db="EMBL/GenBank/DDBJ databases">
        <title>Sequencing the genomes of 1000 actinobacteria strains.</title>
        <authorList>
            <person name="Klenk H.-P."/>
        </authorList>
    </citation>
    <scope>NUCLEOTIDE SEQUENCE [LARGE SCALE GENOMIC DNA]</scope>
    <source>
        <strain evidence="8 9">DSM 28967</strain>
    </source>
</reference>
<dbReference type="EMBL" id="JACHMY010000001">
    <property type="protein sequence ID" value="MBB5833346.1"/>
    <property type="molecule type" value="Genomic_DNA"/>
</dbReference>
<name>A0A7W9J0F8_9ACTN</name>
<dbReference type="PANTHER" id="PTHR23513">
    <property type="entry name" value="INTEGRAL MEMBRANE EFFLUX PROTEIN-RELATED"/>
    <property type="match status" value="1"/>
</dbReference>
<dbReference type="GO" id="GO:0022857">
    <property type="term" value="F:transmembrane transporter activity"/>
    <property type="evidence" value="ECO:0007669"/>
    <property type="project" value="InterPro"/>
</dbReference>
<evidence type="ECO:0000256" key="3">
    <source>
        <dbReference type="ARBA" id="ARBA00022692"/>
    </source>
</evidence>
<dbReference type="Pfam" id="PF07690">
    <property type="entry name" value="MFS_1"/>
    <property type="match status" value="1"/>
</dbReference>
<dbReference type="AlphaFoldDB" id="A0A7W9J0F8"/>
<proteinExistence type="predicted"/>
<keyword evidence="9" id="KW-1185">Reference proteome</keyword>
<evidence type="ECO:0000256" key="5">
    <source>
        <dbReference type="ARBA" id="ARBA00023136"/>
    </source>
</evidence>
<dbReference type="CDD" id="cd06173">
    <property type="entry name" value="MFS_MefA_like"/>
    <property type="match status" value="1"/>
</dbReference>
<keyword evidence="5 7" id="KW-0472">Membrane</keyword>
<protein>
    <submittedName>
        <fullName evidence="8">Na+/melibiose symporter-like transporter</fullName>
    </submittedName>
</protein>
<evidence type="ECO:0000256" key="2">
    <source>
        <dbReference type="ARBA" id="ARBA00022475"/>
    </source>
</evidence>